<feature type="region of interest" description="Disordered" evidence="2">
    <location>
        <begin position="1"/>
        <end position="24"/>
    </location>
</feature>
<dbReference type="Pfam" id="PF04488">
    <property type="entry name" value="Gly_transf_sug"/>
    <property type="match status" value="1"/>
</dbReference>
<name>A0A2S8FZ50_9BACT</name>
<evidence type="ECO:0000313" key="4">
    <source>
        <dbReference type="Proteomes" id="UP000238322"/>
    </source>
</evidence>
<evidence type="ECO:0000256" key="2">
    <source>
        <dbReference type="SAM" id="MobiDB-lite"/>
    </source>
</evidence>
<dbReference type="RefSeq" id="WP_105328712.1">
    <property type="nucleotide sequence ID" value="NZ_PUHY01000005.1"/>
</dbReference>
<protein>
    <recommendedName>
        <fullName evidence="5">Glycosyl transferase</fullName>
    </recommendedName>
</protein>
<proteinExistence type="predicted"/>
<comment type="caution">
    <text evidence="3">The sequence shown here is derived from an EMBL/GenBank/DDBJ whole genome shotgun (WGS) entry which is preliminary data.</text>
</comment>
<dbReference type="AlphaFoldDB" id="A0A2S8FZ50"/>
<organism evidence="3 4">
    <name type="scientific">Blastopirellula marina</name>
    <dbReference type="NCBI Taxonomy" id="124"/>
    <lineage>
        <taxon>Bacteria</taxon>
        <taxon>Pseudomonadati</taxon>
        <taxon>Planctomycetota</taxon>
        <taxon>Planctomycetia</taxon>
        <taxon>Pirellulales</taxon>
        <taxon>Pirellulaceae</taxon>
        <taxon>Blastopirellula</taxon>
    </lineage>
</organism>
<dbReference type="PANTHER" id="PTHR32385:SF15">
    <property type="entry name" value="INOSITOL PHOSPHOCERAMIDE MANNOSYLTRANSFERASE 1"/>
    <property type="match status" value="1"/>
</dbReference>
<dbReference type="OrthoDB" id="277808at2"/>
<dbReference type="InterPro" id="IPR029044">
    <property type="entry name" value="Nucleotide-diphossugar_trans"/>
</dbReference>
<gene>
    <name evidence="3" type="ORF">C5Y83_05845</name>
</gene>
<dbReference type="GO" id="GO:0016020">
    <property type="term" value="C:membrane"/>
    <property type="evidence" value="ECO:0007669"/>
    <property type="project" value="GOC"/>
</dbReference>
<dbReference type="Proteomes" id="UP000238322">
    <property type="component" value="Unassembled WGS sequence"/>
</dbReference>
<sequence>MTNAKQTYAPKLFHARPSYRPPQPLSYDLPPKRSDRIPRVMHFVWIGEADLPPRDAGYLEAFRQLHPHWEVRVWRDDEVFALPITGRLCQNLHPPAVAADVARVEIVHQLGGWYSDTDVRWLKNIDYLAEQAVILSTEADRRAHRLANGIFAAAAKSPLLEVILKRVAALSPGTIASSDVLSETGPKLWTRALRNFAPRARLHHSYSDAMGGLVVDVETSEVIAHHDLSFRWM</sequence>
<dbReference type="InterPro" id="IPR007577">
    <property type="entry name" value="GlycoTrfase_DXD_sugar-bd_CS"/>
</dbReference>
<keyword evidence="1" id="KW-0808">Transferase</keyword>
<dbReference type="GO" id="GO:0051999">
    <property type="term" value="P:mannosyl-inositol phosphorylceramide biosynthetic process"/>
    <property type="evidence" value="ECO:0007669"/>
    <property type="project" value="TreeGrafter"/>
</dbReference>
<dbReference type="InterPro" id="IPR051706">
    <property type="entry name" value="Glycosyltransferase_domain"/>
</dbReference>
<dbReference type="GO" id="GO:0000030">
    <property type="term" value="F:mannosyltransferase activity"/>
    <property type="evidence" value="ECO:0007669"/>
    <property type="project" value="TreeGrafter"/>
</dbReference>
<accession>A0A2S8FZ50</accession>
<dbReference type="PANTHER" id="PTHR32385">
    <property type="entry name" value="MANNOSYL PHOSPHORYLINOSITOL CERAMIDE SYNTHASE"/>
    <property type="match status" value="1"/>
</dbReference>
<dbReference type="SUPFAM" id="SSF53448">
    <property type="entry name" value="Nucleotide-diphospho-sugar transferases"/>
    <property type="match status" value="1"/>
</dbReference>
<dbReference type="EMBL" id="PUHY01000005">
    <property type="protein sequence ID" value="PQO37463.1"/>
    <property type="molecule type" value="Genomic_DNA"/>
</dbReference>
<dbReference type="Gene3D" id="3.90.550.20">
    <property type="match status" value="1"/>
</dbReference>
<evidence type="ECO:0008006" key="5">
    <source>
        <dbReference type="Google" id="ProtNLM"/>
    </source>
</evidence>
<evidence type="ECO:0000256" key="1">
    <source>
        <dbReference type="ARBA" id="ARBA00022679"/>
    </source>
</evidence>
<reference evidence="3 4" key="1">
    <citation type="submission" date="2018-02" db="EMBL/GenBank/DDBJ databases">
        <title>Comparative genomes isolates from brazilian mangrove.</title>
        <authorList>
            <person name="Araujo J.E."/>
            <person name="Taketani R.G."/>
            <person name="Silva M.C.P."/>
            <person name="Loureco M.V."/>
            <person name="Andreote F.D."/>
        </authorList>
    </citation>
    <scope>NUCLEOTIDE SEQUENCE [LARGE SCALE GENOMIC DNA]</scope>
    <source>
        <strain evidence="3 4">Hex-1 MGV</strain>
    </source>
</reference>
<evidence type="ECO:0000313" key="3">
    <source>
        <dbReference type="EMBL" id="PQO37463.1"/>
    </source>
</evidence>